<evidence type="ECO:0000313" key="7">
    <source>
        <dbReference type="EMBL" id="OSS45227.1"/>
    </source>
</evidence>
<keyword evidence="5 6" id="KW-0472">Membrane</keyword>
<dbReference type="Pfam" id="PF13520">
    <property type="entry name" value="AA_permease_2"/>
    <property type="match status" value="1"/>
</dbReference>
<dbReference type="GO" id="GO:0016020">
    <property type="term" value="C:membrane"/>
    <property type="evidence" value="ECO:0007669"/>
    <property type="project" value="UniProtKB-SubCell"/>
</dbReference>
<dbReference type="InterPro" id="IPR002293">
    <property type="entry name" value="AA/rel_permease1"/>
</dbReference>
<comment type="subcellular location">
    <subcellularLocation>
        <location evidence="1">Membrane</location>
        <topology evidence="1">Multi-pass membrane protein</topology>
    </subcellularLocation>
</comment>
<dbReference type="PANTHER" id="PTHR45649:SF2">
    <property type="entry name" value="ACID PERMEASE, PUTATIVE-RELATED"/>
    <property type="match status" value="1"/>
</dbReference>
<accession>A0A1Y2LPW8</accession>
<gene>
    <name evidence="7" type="ORF">B5807_09257</name>
</gene>
<feature type="transmembrane region" description="Helical" evidence="6">
    <location>
        <begin position="207"/>
        <end position="225"/>
    </location>
</feature>
<feature type="transmembrane region" description="Helical" evidence="6">
    <location>
        <begin position="487"/>
        <end position="506"/>
    </location>
</feature>
<reference evidence="7 8" key="1">
    <citation type="journal article" date="2017" name="Genome Announc.">
        <title>Genome sequence of the saprophytic ascomycete Epicoccum nigrum ICMP 19927 strain isolated from New Zealand.</title>
        <authorList>
            <person name="Fokin M."/>
            <person name="Fleetwood D."/>
            <person name="Weir B.S."/>
            <person name="Villas-Boas S.G."/>
        </authorList>
    </citation>
    <scope>NUCLEOTIDE SEQUENCE [LARGE SCALE GENOMIC DNA]</scope>
    <source>
        <strain evidence="7 8">ICMP 19927</strain>
    </source>
</reference>
<dbReference type="GO" id="GO:0022857">
    <property type="term" value="F:transmembrane transporter activity"/>
    <property type="evidence" value="ECO:0007669"/>
    <property type="project" value="InterPro"/>
</dbReference>
<dbReference type="EMBL" id="KZ107855">
    <property type="protein sequence ID" value="OSS45227.1"/>
    <property type="molecule type" value="Genomic_DNA"/>
</dbReference>
<evidence type="ECO:0000256" key="6">
    <source>
        <dbReference type="SAM" id="Phobius"/>
    </source>
</evidence>
<keyword evidence="8" id="KW-1185">Reference proteome</keyword>
<protein>
    <recommendedName>
        <fullName evidence="9">Amino acid permease/ SLC12A domain-containing protein</fullName>
    </recommendedName>
</protein>
<keyword evidence="3 6" id="KW-0812">Transmembrane</keyword>
<organism evidence="7 8">
    <name type="scientific">Epicoccum nigrum</name>
    <name type="common">Soil fungus</name>
    <name type="synonym">Epicoccum purpurascens</name>
    <dbReference type="NCBI Taxonomy" id="105696"/>
    <lineage>
        <taxon>Eukaryota</taxon>
        <taxon>Fungi</taxon>
        <taxon>Dikarya</taxon>
        <taxon>Ascomycota</taxon>
        <taxon>Pezizomycotina</taxon>
        <taxon>Dothideomycetes</taxon>
        <taxon>Pleosporomycetidae</taxon>
        <taxon>Pleosporales</taxon>
        <taxon>Pleosporineae</taxon>
        <taxon>Didymellaceae</taxon>
        <taxon>Epicoccum</taxon>
    </lineage>
</organism>
<dbReference type="Gene3D" id="1.20.1740.10">
    <property type="entry name" value="Amino acid/polyamine transporter I"/>
    <property type="match status" value="1"/>
</dbReference>
<evidence type="ECO:0000256" key="5">
    <source>
        <dbReference type="ARBA" id="ARBA00023136"/>
    </source>
</evidence>
<evidence type="ECO:0008006" key="9">
    <source>
        <dbReference type="Google" id="ProtNLM"/>
    </source>
</evidence>
<sequence>MSFPKAGFEAELIQPCDNESQQNVSEKKGTANDQKDMLRMGKQQELRRNFGLVSIFGYSMILMATWENTLTTLFIPLTNGGPGGAIVMFLVTAVGMGLVVVSMAEMASMAPTSGGQYHWVSEFAPPKHQQFISYLVGWLCVLGWQTGVASLAFLSGGQIQGLIILNNPSYIPERWHGTLLIIAVATFSIIFNTLLARKLPLVEGIVLVLHIFGFFAVLVTMWILAPRTPANEVFAAFQDNAGWGSIGLSVLLGQLAPIFTLLGSDAATHMSEELQDASYTLPRAMIWTAITNSALGFVMLVTFMICLGDVESVITTPTAQPHIQVLYNATQSVAGATVLSVVIVIMAIFGCVNMVATCSRQLYAFARDNGLPFSKFLARVSPGWDLPLNSTFVTFGITVALSLINIGSTVAFNTIASMGTAAILSSYAISISCMFLKRWRKEELLPSKFALGRCGIWVNGMAVLWLINAIIFAFFPTYPHPTPDLFNWNILIYGVVVSVSLAYFYARARKVYVGPVQYLNKGA</sequence>
<proteinExistence type="predicted"/>
<evidence type="ECO:0000313" key="8">
    <source>
        <dbReference type="Proteomes" id="UP000193240"/>
    </source>
</evidence>
<dbReference type="Proteomes" id="UP000193240">
    <property type="component" value="Unassembled WGS sequence"/>
</dbReference>
<feature type="transmembrane region" description="Helical" evidence="6">
    <location>
        <begin position="325"/>
        <end position="352"/>
    </location>
</feature>
<feature type="transmembrane region" description="Helical" evidence="6">
    <location>
        <begin position="49"/>
        <end position="66"/>
    </location>
</feature>
<feature type="transmembrane region" description="Helical" evidence="6">
    <location>
        <begin position="131"/>
        <end position="155"/>
    </location>
</feature>
<evidence type="ECO:0000256" key="2">
    <source>
        <dbReference type="ARBA" id="ARBA00022448"/>
    </source>
</evidence>
<evidence type="ECO:0000256" key="4">
    <source>
        <dbReference type="ARBA" id="ARBA00022989"/>
    </source>
</evidence>
<keyword evidence="4 6" id="KW-1133">Transmembrane helix</keyword>
<dbReference type="PIRSF" id="PIRSF006060">
    <property type="entry name" value="AA_transporter"/>
    <property type="match status" value="1"/>
</dbReference>
<feature type="transmembrane region" description="Helical" evidence="6">
    <location>
        <begin position="456"/>
        <end position="475"/>
    </location>
</feature>
<dbReference type="OMA" id="PSEMNWS"/>
<feature type="transmembrane region" description="Helical" evidence="6">
    <location>
        <begin position="175"/>
        <end position="195"/>
    </location>
</feature>
<feature type="transmembrane region" description="Helical" evidence="6">
    <location>
        <begin position="410"/>
        <end position="436"/>
    </location>
</feature>
<feature type="transmembrane region" description="Helical" evidence="6">
    <location>
        <begin position="245"/>
        <end position="263"/>
    </location>
</feature>
<feature type="transmembrane region" description="Helical" evidence="6">
    <location>
        <begin position="386"/>
        <end position="404"/>
    </location>
</feature>
<evidence type="ECO:0000256" key="3">
    <source>
        <dbReference type="ARBA" id="ARBA00022692"/>
    </source>
</evidence>
<name>A0A1Y2LPW8_EPING</name>
<evidence type="ECO:0000256" key="1">
    <source>
        <dbReference type="ARBA" id="ARBA00004141"/>
    </source>
</evidence>
<feature type="transmembrane region" description="Helical" evidence="6">
    <location>
        <begin position="284"/>
        <end position="305"/>
    </location>
</feature>
<keyword evidence="2" id="KW-0813">Transport</keyword>
<dbReference type="InParanoid" id="A0A1Y2LPW8"/>
<feature type="transmembrane region" description="Helical" evidence="6">
    <location>
        <begin position="86"/>
        <end position="110"/>
    </location>
</feature>
<dbReference type="STRING" id="105696.A0A1Y2LPW8"/>
<dbReference type="PANTHER" id="PTHR45649">
    <property type="entry name" value="AMINO-ACID PERMEASE BAT1"/>
    <property type="match status" value="1"/>
</dbReference>
<dbReference type="AlphaFoldDB" id="A0A1Y2LPW8"/>